<dbReference type="PANTHER" id="PTHR12935">
    <property type="entry name" value="GAMMA-GLUTAMYLCYCLOTRANSFERASE"/>
    <property type="match status" value="1"/>
</dbReference>
<dbReference type="EMBL" id="GG663738">
    <property type="protein sequence ID" value="EEH57600.1"/>
    <property type="molecule type" value="Genomic_DNA"/>
</dbReference>
<feature type="active site" description="Proton acceptor" evidence="3">
    <location>
        <position position="150"/>
    </location>
</feature>
<dbReference type="OrthoDB" id="511827at2759"/>
<evidence type="ECO:0000256" key="4">
    <source>
        <dbReference type="PIRSR" id="PIRSR617939-2"/>
    </source>
</evidence>
<feature type="compositionally biased region" description="Low complexity" evidence="5">
    <location>
        <begin position="117"/>
        <end position="126"/>
    </location>
</feature>
<evidence type="ECO:0000313" key="6">
    <source>
        <dbReference type="EMBL" id="EEH57600.1"/>
    </source>
</evidence>
<dbReference type="GeneID" id="9683113"/>
<evidence type="ECO:0000256" key="1">
    <source>
        <dbReference type="ARBA" id="ARBA00012346"/>
    </source>
</evidence>
<feature type="compositionally biased region" description="Low complexity" evidence="5">
    <location>
        <begin position="23"/>
        <end position="37"/>
    </location>
</feature>
<organism evidence="7">
    <name type="scientific">Micromonas pusilla (strain CCMP1545)</name>
    <name type="common">Picoplanktonic green alga</name>
    <dbReference type="NCBI Taxonomy" id="564608"/>
    <lineage>
        <taxon>Eukaryota</taxon>
        <taxon>Viridiplantae</taxon>
        <taxon>Chlorophyta</taxon>
        <taxon>Mamiellophyceae</taxon>
        <taxon>Mamiellales</taxon>
        <taxon>Mamiellaceae</taxon>
        <taxon>Micromonas</taxon>
    </lineage>
</organism>
<dbReference type="OMA" id="WEIGYEM"/>
<feature type="compositionally biased region" description="Acidic residues" evidence="5">
    <location>
        <begin position="105"/>
        <end position="116"/>
    </location>
</feature>
<accession>C1MPU9</accession>
<evidence type="ECO:0000256" key="3">
    <source>
        <dbReference type="PIRSR" id="PIRSR617939-1"/>
    </source>
</evidence>
<proteinExistence type="predicted"/>
<reference evidence="6 7" key="1">
    <citation type="journal article" date="2009" name="Science">
        <title>Green evolution and dynamic adaptations revealed by genomes of the marine picoeukaryotes Micromonas.</title>
        <authorList>
            <person name="Worden A.Z."/>
            <person name="Lee J.H."/>
            <person name="Mock T."/>
            <person name="Rouze P."/>
            <person name="Simmons M.P."/>
            <person name="Aerts A.L."/>
            <person name="Allen A.E."/>
            <person name="Cuvelier M.L."/>
            <person name="Derelle E."/>
            <person name="Everett M.V."/>
            <person name="Foulon E."/>
            <person name="Grimwood J."/>
            <person name="Gundlach H."/>
            <person name="Henrissat B."/>
            <person name="Napoli C."/>
            <person name="McDonald S.M."/>
            <person name="Parker M.S."/>
            <person name="Rombauts S."/>
            <person name="Salamov A."/>
            <person name="Von Dassow P."/>
            <person name="Badger J.H."/>
            <person name="Coutinho P.M."/>
            <person name="Demir E."/>
            <person name="Dubchak I."/>
            <person name="Gentemann C."/>
            <person name="Eikrem W."/>
            <person name="Gready J.E."/>
            <person name="John U."/>
            <person name="Lanier W."/>
            <person name="Lindquist E.A."/>
            <person name="Lucas S."/>
            <person name="Mayer K.F."/>
            <person name="Moreau H."/>
            <person name="Not F."/>
            <person name="Otillar R."/>
            <person name="Panaud O."/>
            <person name="Pangilinan J."/>
            <person name="Paulsen I."/>
            <person name="Piegu B."/>
            <person name="Poliakov A."/>
            <person name="Robbens S."/>
            <person name="Schmutz J."/>
            <person name="Toulza E."/>
            <person name="Wyss T."/>
            <person name="Zelensky A."/>
            <person name="Zhou K."/>
            <person name="Armbrust E.V."/>
            <person name="Bhattacharya D."/>
            <person name="Goodenough U.W."/>
            <person name="Van de Peer Y."/>
            <person name="Grigoriev I.V."/>
        </authorList>
    </citation>
    <scope>NUCLEOTIDE SEQUENCE [LARGE SCALE GENOMIC DNA]</scope>
    <source>
        <strain evidence="6 7">CCMP1545</strain>
    </source>
</reference>
<feature type="binding site" evidence="4">
    <location>
        <position position="210"/>
    </location>
    <ligand>
        <name>substrate</name>
    </ligand>
</feature>
<evidence type="ECO:0000313" key="7">
    <source>
        <dbReference type="Proteomes" id="UP000001876"/>
    </source>
</evidence>
<feature type="compositionally biased region" description="Basic and acidic residues" evidence="5">
    <location>
        <begin position="38"/>
        <end position="48"/>
    </location>
</feature>
<protein>
    <recommendedName>
        <fullName evidence="1">gamma-glutamylcyclotransferase</fullName>
        <ecNumber evidence="1">4.3.2.9</ecNumber>
    </recommendedName>
</protein>
<dbReference type="RefSeq" id="XP_003057649.1">
    <property type="nucleotide sequence ID" value="XM_003057603.1"/>
</dbReference>
<feature type="region of interest" description="Disordered" evidence="5">
    <location>
        <begin position="21"/>
        <end position="48"/>
    </location>
</feature>
<keyword evidence="2" id="KW-0456">Lyase</keyword>
<keyword evidence="7" id="KW-1185">Reference proteome</keyword>
<feature type="region of interest" description="Disordered" evidence="5">
    <location>
        <begin position="104"/>
        <end position="127"/>
    </location>
</feature>
<dbReference type="EC" id="4.3.2.9" evidence="1"/>
<dbReference type="Proteomes" id="UP000001876">
    <property type="component" value="Unassembled WGS sequence"/>
</dbReference>
<sequence length="266" mass="28868">MSAAAAARCLAPPRVLAHRVSRHAAAAASSSSSSSSSSRERRERFDGVLAEPRDGTLLMFSYGANLAASTLRARGVSPSASAIARAPRHALVFRHRGGYASLDEVGVDEEEEDEDTMSSSSSSSTGRVPRAFGVVHRISRSELALVRKWEIGYEMKSIDVLVRAPPPPRSDDAEEEEEASSWTWVEARATAFLTKRSARLRAPVPPFNEYGAKIVNGAVQVGLPDEYVEWLRGETAGGVPYNKRGDEYFDLERGGLFAGLNLYPNN</sequence>
<dbReference type="GO" id="GO:0003839">
    <property type="term" value="F:gamma-glutamylcyclotransferase activity"/>
    <property type="evidence" value="ECO:0007669"/>
    <property type="project" value="UniProtKB-EC"/>
</dbReference>
<gene>
    <name evidence="6" type="ORF">MICPUCDRAFT_57046</name>
</gene>
<dbReference type="PANTHER" id="PTHR12935:SF0">
    <property type="entry name" value="GAMMA-GLUTAMYLCYCLOTRANSFERASE"/>
    <property type="match status" value="1"/>
</dbReference>
<dbReference type="KEGG" id="mpp:MICPUCDRAFT_57046"/>
<name>C1MPU9_MICPC</name>
<dbReference type="InterPro" id="IPR017939">
    <property type="entry name" value="G-Glutamylcylcotransferase"/>
</dbReference>
<evidence type="ECO:0000256" key="2">
    <source>
        <dbReference type="ARBA" id="ARBA00023239"/>
    </source>
</evidence>
<evidence type="ECO:0000256" key="5">
    <source>
        <dbReference type="SAM" id="MobiDB-lite"/>
    </source>
</evidence>
<dbReference type="AlphaFoldDB" id="C1MPU9"/>
<dbReference type="Gene3D" id="3.10.490.10">
    <property type="entry name" value="Gamma-glutamyl cyclotransferase-like"/>
    <property type="match status" value="1"/>
</dbReference>